<protein>
    <submittedName>
        <fullName evidence="3">DUF5977 domain-containing protein</fullName>
    </submittedName>
</protein>
<evidence type="ECO:0000259" key="2">
    <source>
        <dbReference type="Pfam" id="PF19404"/>
    </source>
</evidence>
<accession>A0ABW6A5C9</accession>
<reference evidence="4" key="1">
    <citation type="journal article" date="2019" name="Int. J. Syst. Evol. Microbiol.">
        <title>The Global Catalogue of Microorganisms (GCM) 10K type strain sequencing project: providing services to taxonomists for standard genome sequencing and annotation.</title>
        <authorList>
            <consortium name="The Broad Institute Genomics Platform"/>
            <consortium name="The Broad Institute Genome Sequencing Center for Infectious Disease"/>
            <person name="Wu L."/>
            <person name="Ma J."/>
        </authorList>
    </citation>
    <scope>NUCLEOTIDE SEQUENCE [LARGE SCALE GENOMIC DNA]</scope>
    <source>
        <strain evidence="4">KCTC 23299</strain>
    </source>
</reference>
<gene>
    <name evidence="3" type="ORF">ACFS6H_09680</name>
</gene>
<feature type="chain" id="PRO_5046126758" evidence="1">
    <location>
        <begin position="28"/>
        <end position="1402"/>
    </location>
</feature>
<dbReference type="InterPro" id="IPR046020">
    <property type="entry name" value="DUF5977"/>
</dbReference>
<evidence type="ECO:0000313" key="3">
    <source>
        <dbReference type="EMBL" id="MFD2919977.1"/>
    </source>
</evidence>
<dbReference type="EMBL" id="JBHUOZ010000002">
    <property type="protein sequence ID" value="MFD2919977.1"/>
    <property type="molecule type" value="Genomic_DNA"/>
</dbReference>
<feature type="domain" description="DUF5977" evidence="2">
    <location>
        <begin position="1177"/>
        <end position="1239"/>
    </location>
</feature>
<keyword evidence="1" id="KW-0732">Signal</keyword>
<name>A0ABW6A5C9_9BACT</name>
<keyword evidence="4" id="KW-1185">Reference proteome</keyword>
<organism evidence="3 4">
    <name type="scientific">Terrimonas rubra</name>
    <dbReference type="NCBI Taxonomy" id="1035890"/>
    <lineage>
        <taxon>Bacteria</taxon>
        <taxon>Pseudomonadati</taxon>
        <taxon>Bacteroidota</taxon>
        <taxon>Chitinophagia</taxon>
        <taxon>Chitinophagales</taxon>
        <taxon>Chitinophagaceae</taxon>
        <taxon>Terrimonas</taxon>
    </lineage>
</organism>
<dbReference type="Pfam" id="PF19404">
    <property type="entry name" value="DUF5977"/>
    <property type="match status" value="2"/>
</dbReference>
<proteinExistence type="predicted"/>
<comment type="caution">
    <text evidence="3">The sequence shown here is derived from an EMBL/GenBank/DDBJ whole genome shotgun (WGS) entry which is preliminary data.</text>
</comment>
<feature type="domain" description="DUF5977" evidence="2">
    <location>
        <begin position="1241"/>
        <end position="1307"/>
    </location>
</feature>
<feature type="signal peptide" evidence="1">
    <location>
        <begin position="1"/>
        <end position="27"/>
    </location>
</feature>
<sequence length="1402" mass="157026">MRAKKIWTRKFVLLMCSIVSILFNLSAQDYNNNAKLTFINHNVPKSPESASIERYGTIPVSEKTGIPDISIPLFNAKGSALSSPLALSYHASGIKVNQEATWVGLGWDLRAGGRITLEIKGGYDRLVNQFLGTGMKETIKFLTQMHGNVSNNFIINETDPCNWTAQAVYDYAHNNGPIPCYAGVNIDIDSLYDISRSSFREDKIKIEQYGIGEPDLYHAEFLGQSFTFYHDLLTDSIKIVGDQNKYIVEDIGITSQSIGTVGQYFKITDTNGITYYFEKQEISYYVPGILSNSTITTAFLLTKVTSLSGDLITYTYTNYGESFSAPTISESELSVISSCNNPAVPVNQTDYTNRQYSPSNTYVTQFPQYLTEINTNSTRVQFLHGNRKDISGDGNRKLEQIIIKNKESDEVIQQVKFNYSYFNGNSGHYYIDTALSYFKMGTPGPDNNAKNHLTLRLKLESINIYAIDSNLAQTYKFGYIDNFFPNKVSMAQDHWGYYNGAYDMPLSQFANFTPSVQALYEEGIYGGTFNPSQHQLLGHTVRKASLSYAKTYTLDQITYPTGGNTRFEYELHKFYISGLVSGAGLRVKKIINTGNYNDTLAAIEYDYNESGFYQGVINYVQNKFKDCQSEDVNYNTYFNSTASVLTLFSNGVLSTPGPLVLYSFVTQRTSSGEFGRIEKQFDVTSPHSGPYVEQVPLGGSGYYTGHPYNLSPFYLPVQRYEYSYGNLTSERYYDKMNTLKKEKQYYYNGNVVTKLNTFKLESKGIAHPSNMLNFPETFIHYFEPVVFRNDILDSLKEFTYENGQVMSSITRYKYNAHFQNEFTSTMNSNGEQSITYTKTPLSFNDVPWNADTKGNAKSVSYMRYHNILDVPVEKVIMKRSNTGDTSILMGAYNTFDPIGNIQKTYLLEATSPVPMNQFQKSIFSGPFSGGDTIKIDSRYSLNKAVRYGGAAEDYGDGTFWKGPHINEYFENKKNTAVINDTINNIILAVCENASYNEIAYTSFESINAKGRWVFTGGLTIDLSSPTGSKCYDMGQAGGNITCSGLDQNKIYLLSYWTKNASAYPVTGTISGSVKEGPILQGWTYFEQKITGQNAVAISGSGYIDEIKLYPADAQMKSFIYDAKSRMSAETDVSGKIIYYQYDPSNRLSLIKDQYGKILKQYAYKLALQKVNFDGEYYLNHAQSQSFTKNNCSSGQPQSIVYGVAEGKYKSAISQADADQQATNDIAANGQAYANINAGCQFFSHEQSITFTQNNCSSGYFGMGTASYGVPANKFVSFISQHDANQMAIAELNSISANGQTVANQGPCLELIPVYCGGSLNEDFGLELFNADYNVMFYFTVNSNNSTVYVPAGNYFLRINPINYTMAYNYVVNDNYYQSGEIVATFDNITISGSNYNNIYIYE</sequence>
<evidence type="ECO:0000256" key="1">
    <source>
        <dbReference type="SAM" id="SignalP"/>
    </source>
</evidence>
<dbReference type="RefSeq" id="WP_386097738.1">
    <property type="nucleotide sequence ID" value="NZ_JBHUOZ010000002.1"/>
</dbReference>
<evidence type="ECO:0000313" key="4">
    <source>
        <dbReference type="Proteomes" id="UP001597511"/>
    </source>
</evidence>
<dbReference type="Proteomes" id="UP001597511">
    <property type="component" value="Unassembled WGS sequence"/>
</dbReference>